<dbReference type="PANTHER" id="PTHR23028">
    <property type="entry name" value="ACETYLTRANSFERASE"/>
    <property type="match status" value="1"/>
</dbReference>
<dbReference type="Pfam" id="PF01757">
    <property type="entry name" value="Acyl_transf_3"/>
    <property type="match status" value="1"/>
</dbReference>
<feature type="transmembrane region" description="Helical" evidence="1">
    <location>
        <begin position="70"/>
        <end position="91"/>
    </location>
</feature>
<protein>
    <submittedName>
        <fullName evidence="3">Acyltransferase</fullName>
    </submittedName>
</protein>
<dbReference type="EMBL" id="CP108164">
    <property type="protein sequence ID" value="WTQ82316.1"/>
    <property type="molecule type" value="Genomic_DNA"/>
</dbReference>
<feature type="transmembrane region" description="Helical" evidence="1">
    <location>
        <begin position="112"/>
        <end position="133"/>
    </location>
</feature>
<keyword evidence="4" id="KW-1185">Reference proteome</keyword>
<feature type="transmembrane region" description="Helical" evidence="1">
    <location>
        <begin position="286"/>
        <end position="303"/>
    </location>
</feature>
<reference evidence="3 4" key="1">
    <citation type="submission" date="2022-10" db="EMBL/GenBank/DDBJ databases">
        <title>The complete genomes of actinobacterial strains from the NBC collection.</title>
        <authorList>
            <person name="Joergensen T.S."/>
            <person name="Alvarez Arevalo M."/>
            <person name="Sterndorff E.B."/>
            <person name="Faurdal D."/>
            <person name="Vuksanovic O."/>
            <person name="Mourched A.-S."/>
            <person name="Charusanti P."/>
            <person name="Shaw S."/>
            <person name="Blin K."/>
            <person name="Weber T."/>
        </authorList>
    </citation>
    <scope>NUCLEOTIDE SEQUENCE [LARGE SCALE GENOMIC DNA]</scope>
    <source>
        <strain evidence="3 4">NBC_00156</strain>
    </source>
</reference>
<accession>A0ABZ1KUW9</accession>
<evidence type="ECO:0000259" key="2">
    <source>
        <dbReference type="Pfam" id="PF01757"/>
    </source>
</evidence>
<keyword evidence="1" id="KW-0812">Transmembrane</keyword>
<keyword evidence="3" id="KW-0808">Transferase</keyword>
<keyword evidence="1" id="KW-0472">Membrane</keyword>
<gene>
    <name evidence="3" type="ORF">OG350_19305</name>
</gene>
<feature type="transmembrane region" description="Helical" evidence="1">
    <location>
        <begin position="230"/>
        <end position="253"/>
    </location>
</feature>
<organism evidence="3 4">
    <name type="scientific">Streptomyces achromogenes</name>
    <dbReference type="NCBI Taxonomy" id="67255"/>
    <lineage>
        <taxon>Bacteria</taxon>
        <taxon>Bacillati</taxon>
        <taxon>Actinomycetota</taxon>
        <taxon>Actinomycetes</taxon>
        <taxon>Kitasatosporales</taxon>
        <taxon>Streptomycetaceae</taxon>
        <taxon>Streptomyces</taxon>
    </lineage>
</organism>
<evidence type="ECO:0000313" key="4">
    <source>
        <dbReference type="Proteomes" id="UP001622557"/>
    </source>
</evidence>
<dbReference type="GO" id="GO:0016746">
    <property type="term" value="F:acyltransferase activity"/>
    <property type="evidence" value="ECO:0007669"/>
    <property type="project" value="UniProtKB-KW"/>
</dbReference>
<dbReference type="Proteomes" id="UP001622557">
    <property type="component" value="Chromosome"/>
</dbReference>
<feature type="transmembrane region" description="Helical" evidence="1">
    <location>
        <begin position="355"/>
        <end position="380"/>
    </location>
</feature>
<feature type="transmembrane region" description="Helical" evidence="1">
    <location>
        <begin position="262"/>
        <end position="280"/>
    </location>
</feature>
<feature type="transmembrane region" description="Helical" evidence="1">
    <location>
        <begin position="184"/>
        <end position="204"/>
    </location>
</feature>
<feature type="transmembrane region" description="Helical" evidence="1">
    <location>
        <begin position="153"/>
        <end position="172"/>
    </location>
</feature>
<proteinExistence type="predicted"/>
<sequence>MATPERTTAATDTAVRAEPPRARPAARQLTFIAAARLLPSFCILASHLSFDQVFGDRTVQRAYYRVFNPAGFNAVSFFIVLSGFILTWISAERPPGRGFMARRLLRILPAHLLTWAVIVCAFAATFPAAGLFTTLTLVQGWYPDHDIYWSANAPAWTLSTELVLYAVFPAVLRRLTRRGDRFLAALLAGLVAVVVLLPLVLQFLPDGTTFANAAFTERGHPVRVSEWKYWLVYVFPLTRVLEALCGMVVCLLVRRGRWTRNVWLPTALLVLAVVAEELWVPILFDLSALTIVPVVLLVGALAARETARWDTPGARENRLVASVAPYGKYTFGIYMYQWALILLCQRYLHPWGNSVAAGVLFVVAFYALCVALSVLSHRFVETPVNRFMKPAIAAYAKR</sequence>
<dbReference type="PANTHER" id="PTHR23028:SF53">
    <property type="entry name" value="ACYL_TRANSF_3 DOMAIN-CONTAINING PROTEIN"/>
    <property type="match status" value="1"/>
</dbReference>
<evidence type="ECO:0000313" key="3">
    <source>
        <dbReference type="EMBL" id="WTQ82316.1"/>
    </source>
</evidence>
<feature type="transmembrane region" description="Helical" evidence="1">
    <location>
        <begin position="323"/>
        <end position="343"/>
    </location>
</feature>
<name>A0ABZ1KUW9_STRAH</name>
<evidence type="ECO:0000256" key="1">
    <source>
        <dbReference type="SAM" id="Phobius"/>
    </source>
</evidence>
<feature type="domain" description="Acyltransferase 3" evidence="2">
    <location>
        <begin position="33"/>
        <end position="375"/>
    </location>
</feature>
<dbReference type="RefSeq" id="WP_405448392.1">
    <property type="nucleotide sequence ID" value="NZ_CP108164.1"/>
</dbReference>
<dbReference type="InterPro" id="IPR002656">
    <property type="entry name" value="Acyl_transf_3_dom"/>
</dbReference>
<feature type="transmembrane region" description="Helical" evidence="1">
    <location>
        <begin position="29"/>
        <end position="50"/>
    </location>
</feature>
<dbReference type="GeneID" id="97282617"/>
<keyword evidence="1" id="KW-1133">Transmembrane helix</keyword>
<dbReference type="InterPro" id="IPR050879">
    <property type="entry name" value="Acyltransferase_3"/>
</dbReference>
<keyword evidence="3" id="KW-0012">Acyltransferase</keyword>